<proteinExistence type="predicted"/>
<dbReference type="EMBL" id="MK500413">
    <property type="protein sequence ID" value="QBK89306.1"/>
    <property type="molecule type" value="Genomic_DNA"/>
</dbReference>
<keyword evidence="1" id="KW-1133">Transmembrane helix</keyword>
<keyword evidence="1" id="KW-0812">Transmembrane</keyword>
<feature type="transmembrane region" description="Helical" evidence="1">
    <location>
        <begin position="20"/>
        <end position="45"/>
    </location>
</feature>
<reference evidence="2" key="1">
    <citation type="journal article" date="2019" name="MBio">
        <title>Virus Genomes from Deep Sea Sediments Expand the Ocean Megavirome and Support Independent Origins of Viral Gigantism.</title>
        <authorList>
            <person name="Backstrom D."/>
            <person name="Yutin N."/>
            <person name="Jorgensen S.L."/>
            <person name="Dharamshi J."/>
            <person name="Homa F."/>
            <person name="Zaremba-Niedwiedzka K."/>
            <person name="Spang A."/>
            <person name="Wolf Y.I."/>
            <person name="Koonin E.V."/>
            <person name="Ettema T.J."/>
        </authorList>
    </citation>
    <scope>NUCLEOTIDE SEQUENCE</scope>
</reference>
<evidence type="ECO:0000313" key="2">
    <source>
        <dbReference type="EMBL" id="QBK89306.1"/>
    </source>
</evidence>
<accession>A0A4D5XF84</accession>
<gene>
    <name evidence="2" type="ORF">LCMiAC02_04010</name>
</gene>
<name>A0A4D5XF84_9VIRU</name>
<protein>
    <submittedName>
        <fullName evidence="2">Uncharacterized protein</fullName>
    </submittedName>
</protein>
<keyword evidence="1" id="KW-0472">Membrane</keyword>
<organism evidence="2">
    <name type="scientific">Mimivirus LCMiAC02</name>
    <dbReference type="NCBI Taxonomy" id="2506609"/>
    <lineage>
        <taxon>Viruses</taxon>
        <taxon>Varidnaviria</taxon>
        <taxon>Bamfordvirae</taxon>
        <taxon>Nucleocytoviricota</taxon>
        <taxon>Megaviricetes</taxon>
        <taxon>Imitervirales</taxon>
        <taxon>Mimiviridae</taxon>
        <taxon>Klosneuvirinae</taxon>
    </lineage>
</organism>
<evidence type="ECO:0000256" key="1">
    <source>
        <dbReference type="SAM" id="Phobius"/>
    </source>
</evidence>
<sequence>MEKMDEQNKKEKNVSKGINYCKVVCYLAIAFTIFNICVGIGMVYFHKDDLAQVYYSDAPGNNRRNVEAIACTTTAQCNQGTCTSGECV</sequence>